<dbReference type="GO" id="GO:0008270">
    <property type="term" value="F:zinc ion binding"/>
    <property type="evidence" value="ECO:0007669"/>
    <property type="project" value="UniProtKB-KW"/>
</dbReference>
<keyword evidence="3" id="KW-0539">Nucleus</keyword>
<dbReference type="GO" id="GO:0005847">
    <property type="term" value="C:mRNA cleavage and polyadenylation specificity factor complex"/>
    <property type="evidence" value="ECO:0007669"/>
    <property type="project" value="UniProtKB-UniRule"/>
</dbReference>
<comment type="subcellular location">
    <subcellularLocation>
        <location evidence="3">Nucleus</location>
    </subcellularLocation>
</comment>
<dbReference type="SMART" id="SM00356">
    <property type="entry name" value="ZnF_C3H1"/>
    <property type="match status" value="3"/>
</dbReference>
<keyword evidence="3" id="KW-0694">RNA-binding</keyword>
<feature type="domain" description="C3H1-type" evidence="4">
    <location>
        <begin position="159"/>
        <end position="185"/>
    </location>
</feature>
<dbReference type="AlphaFoldDB" id="A0A091X993"/>
<evidence type="ECO:0000313" key="5">
    <source>
        <dbReference type="EMBL" id="KFR09906.1"/>
    </source>
</evidence>
<dbReference type="Gene3D" id="4.10.1000.10">
    <property type="entry name" value="Zinc finger, CCCH-type"/>
    <property type="match status" value="2"/>
</dbReference>
<comment type="subunit">
    <text evidence="3">Component of the cleavage and polyadenylation specificity factor (CPSF) complex.</text>
</comment>
<evidence type="ECO:0000256" key="1">
    <source>
        <dbReference type="ARBA" id="ARBA00022737"/>
    </source>
</evidence>
<dbReference type="PROSITE" id="PS50103">
    <property type="entry name" value="ZF_C3H1"/>
    <property type="match status" value="3"/>
</dbReference>
<feature type="zinc finger region" description="C3H1-type" evidence="2">
    <location>
        <begin position="109"/>
        <end position="135"/>
    </location>
</feature>
<evidence type="ECO:0000313" key="6">
    <source>
        <dbReference type="Proteomes" id="UP000053605"/>
    </source>
</evidence>
<evidence type="ECO:0000256" key="3">
    <source>
        <dbReference type="RuleBase" id="RU369008"/>
    </source>
</evidence>
<protein>
    <recommendedName>
        <fullName evidence="3">Cleavage and polyadenylation specificity factor subunit 4</fullName>
        <shortName evidence="3">CPSF 30 kDa subunit</shortName>
    </recommendedName>
    <alternativeName>
        <fullName evidence="3">Cleavage and polyadenylation specificity factor 30 kDa subunit</fullName>
    </alternativeName>
</protein>
<name>A0A091X993_OPIHO</name>
<dbReference type="GO" id="GO:0031124">
    <property type="term" value="P:mRNA 3'-end processing"/>
    <property type="evidence" value="ECO:0007669"/>
    <property type="project" value="UniProtKB-UniRule"/>
</dbReference>
<dbReference type="PhylomeDB" id="A0A091X993"/>
<keyword evidence="2 3" id="KW-0863">Zinc-finger</keyword>
<sequence length="261" mass="28170">MQEIVAGVEKIRLGLEADAEQWRGAWPLPFPGTDKLGVAVCKLLHPGLRTKGECQEGMGMAPTPPCKTPGTPGSWSSPSLLCDQPVPGCFVALQPVAGGCWGGAEYDVTKLPDCYFYSKFGECSNKDCPFLHIDATTMGCPWYDRGFCRHGPRCKYKHTRRVMCPNYLVGFCPEGPQCKFMHLKAGMMMSSTNPAKGAGCPWGLARLHLGAGKQSGRKDVPCTEPPLPVTSATQDLAAQLWDTGSCPQDPQSLLQGGICFK</sequence>
<keyword evidence="1 3" id="KW-0677">Repeat</keyword>
<keyword evidence="2 3" id="KW-0862">Zinc</keyword>
<dbReference type="GO" id="GO:0003723">
    <property type="term" value="F:RNA binding"/>
    <property type="evidence" value="ECO:0007669"/>
    <property type="project" value="UniProtKB-UniRule"/>
</dbReference>
<dbReference type="Proteomes" id="UP000053605">
    <property type="component" value="Unassembled WGS sequence"/>
</dbReference>
<feature type="zinc finger region" description="C3H1-type" evidence="2">
    <location>
        <begin position="140"/>
        <end position="158"/>
    </location>
</feature>
<reference evidence="5 6" key="1">
    <citation type="submission" date="2014-04" db="EMBL/GenBank/DDBJ databases">
        <title>Genome evolution of avian class.</title>
        <authorList>
            <person name="Zhang G."/>
            <person name="Li C."/>
        </authorList>
    </citation>
    <scope>NUCLEOTIDE SEQUENCE [LARGE SCALE GENOMIC DNA]</scope>
    <source>
        <strain evidence="5">BGI_N306</strain>
    </source>
</reference>
<keyword evidence="6" id="KW-1185">Reference proteome</keyword>
<comment type="function">
    <text evidence="3">Component of the cleavage and polyadenylation specificity factor (CPSF) complex that play a key role in pre-mRNA 3'-end formation, recognizing the AAUAAA signal sequence and interacting with poly(A) polymerase and other factors to bring about cleavage and poly(A) addition. CPSF4 binds RNA polymers with a preference for poly(U).</text>
</comment>
<feature type="non-terminal residue" evidence="5">
    <location>
        <position position="261"/>
    </location>
</feature>
<dbReference type="PANTHER" id="PTHR23102:SF24">
    <property type="entry name" value="CLEAVAGE AND POLYADENYLATION SPECIFICITY FACTOR SUBUNIT 4"/>
    <property type="match status" value="1"/>
</dbReference>
<dbReference type="Pfam" id="PF00642">
    <property type="entry name" value="zf-CCCH"/>
    <property type="match status" value="1"/>
</dbReference>
<dbReference type="STRING" id="30419.A0A091X993"/>
<evidence type="ECO:0000259" key="4">
    <source>
        <dbReference type="PROSITE" id="PS50103"/>
    </source>
</evidence>
<feature type="domain" description="C3H1-type" evidence="4">
    <location>
        <begin position="140"/>
        <end position="158"/>
    </location>
</feature>
<keyword evidence="2 3" id="KW-0479">Metal-binding</keyword>
<proteinExistence type="inferred from homology"/>
<comment type="similarity">
    <text evidence="3">Belongs to the CPSF4/YTH1 family.</text>
</comment>
<feature type="domain" description="C3H1-type" evidence="4">
    <location>
        <begin position="109"/>
        <end position="135"/>
    </location>
</feature>
<dbReference type="EMBL" id="KK734646">
    <property type="protein sequence ID" value="KFR09906.1"/>
    <property type="molecule type" value="Genomic_DNA"/>
</dbReference>
<accession>A0A091X993</accession>
<keyword evidence="3" id="KW-0507">mRNA processing</keyword>
<feature type="zinc finger region" description="C3H1-type" evidence="2">
    <location>
        <begin position="159"/>
        <end position="185"/>
    </location>
</feature>
<dbReference type="InterPro" id="IPR000571">
    <property type="entry name" value="Znf_CCCH"/>
</dbReference>
<evidence type="ECO:0000256" key="2">
    <source>
        <dbReference type="PROSITE-ProRule" id="PRU00723"/>
    </source>
</evidence>
<dbReference type="PANTHER" id="PTHR23102">
    <property type="entry name" value="CLEAVAGE AND POLYADENYLATION SPECIFICITY FACTOR SUBUNIT 4-RELATED"/>
    <property type="match status" value="1"/>
</dbReference>
<dbReference type="InterPro" id="IPR045348">
    <property type="entry name" value="CPSF4/Yth1"/>
</dbReference>
<gene>
    <name evidence="5" type="ORF">N306_04668</name>
</gene>
<organism evidence="5 6">
    <name type="scientific">Opisthocomus hoazin</name>
    <name type="common">Hoatzin</name>
    <name type="synonym">Phasianus hoazin</name>
    <dbReference type="NCBI Taxonomy" id="30419"/>
    <lineage>
        <taxon>Eukaryota</taxon>
        <taxon>Metazoa</taxon>
        <taxon>Chordata</taxon>
        <taxon>Craniata</taxon>
        <taxon>Vertebrata</taxon>
        <taxon>Euteleostomi</taxon>
        <taxon>Archelosauria</taxon>
        <taxon>Archosauria</taxon>
        <taxon>Dinosauria</taxon>
        <taxon>Saurischia</taxon>
        <taxon>Theropoda</taxon>
        <taxon>Coelurosauria</taxon>
        <taxon>Aves</taxon>
        <taxon>Neognathae</taxon>
        <taxon>Neoaves</taxon>
        <taxon>Opisthocomiformes</taxon>
        <taxon>Opisthocomidae</taxon>
        <taxon>Opisthocomus</taxon>
    </lineage>
</organism>